<dbReference type="Proteomes" id="UP000308196">
    <property type="component" value="Chromosome"/>
</dbReference>
<proteinExistence type="predicted"/>
<feature type="domain" description="NAD-dependent epimerase/dehydratase" evidence="1">
    <location>
        <begin position="7"/>
        <end position="213"/>
    </location>
</feature>
<protein>
    <submittedName>
        <fullName evidence="2">UDP-glucose 4-epimerase</fullName>
    </submittedName>
</protein>
<dbReference type="SUPFAM" id="SSF51735">
    <property type="entry name" value="NAD(P)-binding Rossmann-fold domains"/>
    <property type="match status" value="1"/>
</dbReference>
<gene>
    <name evidence="2" type="ORF">NCTC11429_01408</name>
</gene>
<dbReference type="GeneID" id="78462176"/>
<evidence type="ECO:0000259" key="1">
    <source>
        <dbReference type="Pfam" id="PF01370"/>
    </source>
</evidence>
<dbReference type="InterPro" id="IPR036291">
    <property type="entry name" value="NAD(P)-bd_dom_sf"/>
</dbReference>
<dbReference type="KEGG" id="stha:NCTC11429_01408"/>
<accession>A0A4U9URM1</accession>
<evidence type="ECO:0000313" key="3">
    <source>
        <dbReference type="Proteomes" id="UP000308196"/>
    </source>
</evidence>
<dbReference type="AlphaFoldDB" id="A0A4U9URM1"/>
<sequence>MKMNIKVLGGTGMIGRNLIESLNSEDNLNLSVLSLRDEKWKSNFDKDCDIVINLIGKAHDHDGLSDQKDYYQVNVELIKEVFTAFLSSNASLMIHISSLAALEEFEANIPLTEKDKCNPVSWYGKSKLEAEKWLLKQKIPSDKKLIILRPPMVHGPGDKGNLGLLYKLISKGIPYPLSSFDNSRSFISITNFSFFIKKIIGNSDKLKTDIYHIADDESISTSEIVEIIKESTGKNVLNLPIPKFLIRIIAKIGDTVPIPLNTKRLKKMTSNLLVSNAKIKTLLQIDKLPLTARDGIKDTISTFSKS</sequence>
<dbReference type="PANTHER" id="PTHR43245">
    <property type="entry name" value="BIFUNCTIONAL POLYMYXIN RESISTANCE PROTEIN ARNA"/>
    <property type="match status" value="1"/>
</dbReference>
<dbReference type="EMBL" id="LR590484">
    <property type="protein sequence ID" value="VTR34879.1"/>
    <property type="molecule type" value="Genomic_DNA"/>
</dbReference>
<evidence type="ECO:0000313" key="2">
    <source>
        <dbReference type="EMBL" id="VTR34879.1"/>
    </source>
</evidence>
<dbReference type="InterPro" id="IPR050177">
    <property type="entry name" value="Lipid_A_modif_metabolic_enz"/>
</dbReference>
<dbReference type="PANTHER" id="PTHR43245:SF13">
    <property type="entry name" value="UDP-D-APIOSE_UDP-D-XYLOSE SYNTHASE 2"/>
    <property type="match status" value="1"/>
</dbReference>
<dbReference type="STRING" id="1123265.GCA_000686625_01845"/>
<dbReference type="RefSeq" id="WP_232048647.1">
    <property type="nucleotide sequence ID" value="NZ_LR590484.1"/>
</dbReference>
<dbReference type="InterPro" id="IPR001509">
    <property type="entry name" value="Epimerase_deHydtase"/>
</dbReference>
<name>A0A4U9URM1_9SPHI</name>
<dbReference type="Gene3D" id="3.40.50.720">
    <property type="entry name" value="NAD(P)-binding Rossmann-like Domain"/>
    <property type="match status" value="1"/>
</dbReference>
<dbReference type="Pfam" id="PF01370">
    <property type="entry name" value="Epimerase"/>
    <property type="match status" value="1"/>
</dbReference>
<reference evidence="2 3" key="1">
    <citation type="submission" date="2019-05" db="EMBL/GenBank/DDBJ databases">
        <authorList>
            <consortium name="Pathogen Informatics"/>
        </authorList>
    </citation>
    <scope>NUCLEOTIDE SEQUENCE [LARGE SCALE GENOMIC DNA]</scope>
    <source>
        <strain evidence="2 3">NCTC11429</strain>
    </source>
</reference>
<organism evidence="2 3">
    <name type="scientific">Sphingobacterium thalpophilum</name>
    <dbReference type="NCBI Taxonomy" id="259"/>
    <lineage>
        <taxon>Bacteria</taxon>
        <taxon>Pseudomonadati</taxon>
        <taxon>Bacteroidota</taxon>
        <taxon>Sphingobacteriia</taxon>
        <taxon>Sphingobacteriales</taxon>
        <taxon>Sphingobacteriaceae</taxon>
        <taxon>Sphingobacterium</taxon>
    </lineage>
</organism>